<dbReference type="PRINTS" id="PR00742">
    <property type="entry name" value="GLHYDRLASE35"/>
</dbReference>
<evidence type="ECO:0000256" key="5">
    <source>
        <dbReference type="ARBA" id="ARBA00023295"/>
    </source>
</evidence>
<feature type="chain" id="PRO_5020255449" description="Beta-galactosidase" evidence="10">
    <location>
        <begin position="24"/>
        <end position="638"/>
    </location>
</feature>
<evidence type="ECO:0000256" key="6">
    <source>
        <dbReference type="PIRSR" id="PIRSR006336-1"/>
    </source>
</evidence>
<dbReference type="SUPFAM" id="SSF51445">
    <property type="entry name" value="(Trans)glycosidases"/>
    <property type="match status" value="1"/>
</dbReference>
<dbReference type="InterPro" id="IPR026283">
    <property type="entry name" value="B-gal_1-like"/>
</dbReference>
<keyword evidence="5 7" id="KW-0326">Glycosidase</keyword>
<dbReference type="GO" id="GO:0005975">
    <property type="term" value="P:carbohydrate metabolic process"/>
    <property type="evidence" value="ECO:0007669"/>
    <property type="project" value="InterPro"/>
</dbReference>
<dbReference type="InterPro" id="IPR048912">
    <property type="entry name" value="BetaGal1-like_ABD1"/>
</dbReference>
<feature type="compositionally biased region" description="Polar residues" evidence="9">
    <location>
        <begin position="330"/>
        <end position="342"/>
    </location>
</feature>
<dbReference type="Pfam" id="PF01301">
    <property type="entry name" value="Glyco_hydro_35"/>
    <property type="match status" value="1"/>
</dbReference>
<dbReference type="Pfam" id="PF21317">
    <property type="entry name" value="BetaGal_ABD_1"/>
    <property type="match status" value="1"/>
</dbReference>
<feature type="domain" description="Glycoside hydrolase 35 catalytic" evidence="11">
    <location>
        <begin position="46"/>
        <end position="365"/>
    </location>
</feature>
<dbReference type="InterPro" id="IPR031330">
    <property type="entry name" value="Gly_Hdrlase_35_cat"/>
</dbReference>
<keyword evidence="2 10" id="KW-0732">Signal</keyword>
<dbReference type="RefSeq" id="WP_129209569.1">
    <property type="nucleotide sequence ID" value="NZ_BMGU01000002.1"/>
</dbReference>
<evidence type="ECO:0000259" key="12">
    <source>
        <dbReference type="Pfam" id="PF21317"/>
    </source>
</evidence>
<evidence type="ECO:0000256" key="8">
    <source>
        <dbReference type="RuleBase" id="RU003679"/>
    </source>
</evidence>
<dbReference type="Gene3D" id="3.20.20.80">
    <property type="entry name" value="Glycosidases"/>
    <property type="match status" value="1"/>
</dbReference>
<name>A0A4Q1S9R4_9BACT</name>
<protein>
    <recommendedName>
        <fullName evidence="7">Beta-galactosidase</fullName>
        <ecNumber evidence="7">3.2.1.23</ecNumber>
    </recommendedName>
</protein>
<evidence type="ECO:0000313" key="14">
    <source>
        <dbReference type="EMBL" id="RXS93768.1"/>
    </source>
</evidence>
<dbReference type="PANTHER" id="PTHR23421">
    <property type="entry name" value="BETA-GALACTOSIDASE RELATED"/>
    <property type="match status" value="1"/>
</dbReference>
<dbReference type="AlphaFoldDB" id="A0A4Q1S9R4"/>
<dbReference type="InterPro" id="IPR019801">
    <property type="entry name" value="Glyco_hydro_35_CS"/>
</dbReference>
<dbReference type="Gene3D" id="2.60.120.260">
    <property type="entry name" value="Galactose-binding domain-like"/>
    <property type="match status" value="2"/>
</dbReference>
<keyword evidence="15" id="KW-1185">Reference proteome</keyword>
<gene>
    <name evidence="14" type="ORF">ESZ00_17120</name>
</gene>
<evidence type="ECO:0000313" key="15">
    <source>
        <dbReference type="Proteomes" id="UP000290253"/>
    </source>
</evidence>
<dbReference type="OrthoDB" id="9813184at2"/>
<keyword evidence="3 7" id="KW-0378">Hydrolase</keyword>
<sequence>MKSISSALLLSAFALGGCQLLSAQATSQTTYQAADTAHSFKVENGQFLLDGKPFQIISGEMHYARVPREYWRARLKMAKAMGLNAITTYVFWNEHEPTPGVYDFSGNKDIAEFVREAQQEGLYVILRPGPYACAEWEFGGYPAWLLKDPSINVRSRDPKFLNAARTWLLRLGQEVAPLQIGNGGPIIEVQVENEYGSYGDDHEYMEDIHHALIDAGFTRAQLYTADGADELTRGSLPELPAVINFGTGEAKGEFEKLHKLRPQGPFMSGEYWAGWFDHWGSPHETRSPQQEADEVGWMLKQGYSVSMYMFHGGTSFGWMNGANAEGANSDGKNYQPDTTSYDYDSPLDESGRVTPKYLLLRKTIAEATGHEPPPIPEVAPAQAIPTFPVTGSISLWKTLPKPVHSEQPLTMEALDQAYGYVLYRTTLDGPVAGELNLGKLHSYAQVYIDGRLLGTVDRRYDQHTLPIDVPAGKARLDILVENTARVNYGKAIPGERVGLLTGVTVKDSKGAVTPLTGWDNYSLPIDYPDHDAPQKLTFSSEPCTGVCFYRASFNVTEQRDTFLDTSAFTKGQVWVNGHNLGRVWNVGPQKALYLPGPWLRKGRNEVVVLDLQGQPGAKLWGLDHPYLDGAVIRPAEAK</sequence>
<evidence type="ECO:0000256" key="3">
    <source>
        <dbReference type="ARBA" id="ARBA00022801"/>
    </source>
</evidence>
<proteinExistence type="inferred from homology"/>
<dbReference type="InterPro" id="IPR001944">
    <property type="entry name" value="Glycoside_Hdrlase_35"/>
</dbReference>
<feature type="active site" description="Nucleophile" evidence="6">
    <location>
        <position position="270"/>
    </location>
</feature>
<dbReference type="EC" id="3.2.1.23" evidence="7"/>
<feature type="domain" description="Beta-galactosidase 1-like first all-beta" evidence="12">
    <location>
        <begin position="408"/>
        <end position="523"/>
    </location>
</feature>
<dbReference type="SUPFAM" id="SSF49785">
    <property type="entry name" value="Galactose-binding domain-like"/>
    <property type="match status" value="2"/>
</dbReference>
<evidence type="ECO:0000256" key="9">
    <source>
        <dbReference type="SAM" id="MobiDB-lite"/>
    </source>
</evidence>
<evidence type="ECO:0000259" key="11">
    <source>
        <dbReference type="Pfam" id="PF01301"/>
    </source>
</evidence>
<feature type="region of interest" description="Disordered" evidence="9">
    <location>
        <begin position="327"/>
        <end position="346"/>
    </location>
</feature>
<organism evidence="14 15">
    <name type="scientific">Silvibacterium dinghuense</name>
    <dbReference type="NCBI Taxonomy" id="1560006"/>
    <lineage>
        <taxon>Bacteria</taxon>
        <taxon>Pseudomonadati</taxon>
        <taxon>Acidobacteriota</taxon>
        <taxon>Terriglobia</taxon>
        <taxon>Terriglobales</taxon>
        <taxon>Acidobacteriaceae</taxon>
        <taxon>Silvibacterium</taxon>
    </lineage>
</organism>
<feature type="active site" description="Proton donor" evidence="6">
    <location>
        <position position="194"/>
    </location>
</feature>
<dbReference type="PROSITE" id="PS01182">
    <property type="entry name" value="GLYCOSYL_HYDROL_F35"/>
    <property type="match status" value="1"/>
</dbReference>
<dbReference type="PROSITE" id="PS51257">
    <property type="entry name" value="PROKAR_LIPOPROTEIN"/>
    <property type="match status" value="1"/>
</dbReference>
<dbReference type="InterPro" id="IPR048913">
    <property type="entry name" value="BetaGal_gal-bd"/>
</dbReference>
<evidence type="ECO:0000256" key="1">
    <source>
        <dbReference type="ARBA" id="ARBA00009809"/>
    </source>
</evidence>
<feature type="signal peptide" evidence="10">
    <location>
        <begin position="1"/>
        <end position="23"/>
    </location>
</feature>
<evidence type="ECO:0000256" key="4">
    <source>
        <dbReference type="ARBA" id="ARBA00023180"/>
    </source>
</evidence>
<dbReference type="EMBL" id="SDMK01000004">
    <property type="protein sequence ID" value="RXS93768.1"/>
    <property type="molecule type" value="Genomic_DNA"/>
</dbReference>
<dbReference type="InterPro" id="IPR017853">
    <property type="entry name" value="GH"/>
</dbReference>
<dbReference type="FunFam" id="3.20.20.80:FF:000017">
    <property type="entry name" value="Beta-galactosidase"/>
    <property type="match status" value="1"/>
</dbReference>
<reference evidence="14 15" key="1">
    <citation type="journal article" date="2016" name="Int. J. Syst. Evol. Microbiol.">
        <title>Acidipila dinghuensis sp. nov., an acidobacterium isolated from forest soil.</title>
        <authorList>
            <person name="Jiang Y.W."/>
            <person name="Wang J."/>
            <person name="Chen M.H."/>
            <person name="Lv Y.Y."/>
            <person name="Qiu L.H."/>
        </authorList>
    </citation>
    <scope>NUCLEOTIDE SEQUENCE [LARGE SCALE GENOMIC DNA]</scope>
    <source>
        <strain evidence="14 15">DHOF10</strain>
    </source>
</reference>
<comment type="similarity">
    <text evidence="1 8">Belongs to the glycosyl hydrolase 35 family.</text>
</comment>
<dbReference type="Pfam" id="PF21467">
    <property type="entry name" value="BetaGal_gal-bd"/>
    <property type="match status" value="1"/>
</dbReference>
<evidence type="ECO:0000256" key="2">
    <source>
        <dbReference type="ARBA" id="ARBA00022729"/>
    </source>
</evidence>
<evidence type="ECO:0000256" key="7">
    <source>
        <dbReference type="RuleBase" id="RU000675"/>
    </source>
</evidence>
<evidence type="ECO:0000256" key="10">
    <source>
        <dbReference type="SAM" id="SignalP"/>
    </source>
</evidence>
<dbReference type="Proteomes" id="UP000290253">
    <property type="component" value="Unassembled WGS sequence"/>
</dbReference>
<feature type="domain" description="Beta-galactosidase galactose-binding" evidence="13">
    <location>
        <begin position="547"/>
        <end position="604"/>
    </location>
</feature>
<dbReference type="PIRSF" id="PIRSF006336">
    <property type="entry name" value="B-gal"/>
    <property type="match status" value="1"/>
</dbReference>
<evidence type="ECO:0000259" key="13">
    <source>
        <dbReference type="Pfam" id="PF21467"/>
    </source>
</evidence>
<dbReference type="GO" id="GO:0004565">
    <property type="term" value="F:beta-galactosidase activity"/>
    <property type="evidence" value="ECO:0007669"/>
    <property type="project" value="UniProtKB-EC"/>
</dbReference>
<keyword evidence="4" id="KW-0325">Glycoprotein</keyword>
<comment type="catalytic activity">
    <reaction evidence="7">
        <text>Hydrolysis of terminal non-reducing beta-D-galactose residues in beta-D-galactosides.</text>
        <dbReference type="EC" id="3.2.1.23"/>
    </reaction>
</comment>
<comment type="caution">
    <text evidence="14">The sequence shown here is derived from an EMBL/GenBank/DDBJ whole genome shotgun (WGS) entry which is preliminary data.</text>
</comment>
<accession>A0A4Q1S9R4</accession>
<dbReference type="InterPro" id="IPR008979">
    <property type="entry name" value="Galactose-bd-like_sf"/>
</dbReference>